<reference evidence="2 3" key="1">
    <citation type="submission" date="2018-02" db="EMBL/GenBank/DDBJ databases">
        <title>Genome sequences of Apibacter spp., gut symbionts of Asian honey bees.</title>
        <authorList>
            <person name="Kwong W.K."/>
            <person name="Steele M.I."/>
            <person name="Moran N.A."/>
        </authorList>
    </citation>
    <scope>NUCLEOTIDE SEQUENCE [LARGE SCALE GENOMIC DNA]</scope>
    <source>
        <strain evidence="3">wkB301</strain>
    </source>
</reference>
<feature type="transmembrane region" description="Helical" evidence="1">
    <location>
        <begin position="259"/>
        <end position="279"/>
    </location>
</feature>
<evidence type="ECO:0000313" key="2">
    <source>
        <dbReference type="EMBL" id="PQL95489.1"/>
    </source>
</evidence>
<comment type="caution">
    <text evidence="2">The sequence shown here is derived from an EMBL/GenBank/DDBJ whole genome shotgun (WGS) entry which is preliminary data.</text>
</comment>
<dbReference type="EMBL" id="PSZM01000001">
    <property type="protein sequence ID" value="PQL95489.1"/>
    <property type="molecule type" value="Genomic_DNA"/>
</dbReference>
<keyword evidence="3" id="KW-1185">Reference proteome</keyword>
<gene>
    <name evidence="2" type="ORF">C4S77_01460</name>
</gene>
<feature type="transmembrane region" description="Helical" evidence="1">
    <location>
        <begin position="228"/>
        <end position="247"/>
    </location>
</feature>
<feature type="transmembrane region" description="Helical" evidence="1">
    <location>
        <begin position="64"/>
        <end position="82"/>
    </location>
</feature>
<keyword evidence="1" id="KW-1133">Transmembrane helix</keyword>
<name>A0A2S8AGL6_9FLAO</name>
<feature type="transmembrane region" description="Helical" evidence="1">
    <location>
        <begin position="94"/>
        <end position="113"/>
    </location>
</feature>
<sequence>MLIILIRVNQPFGWRWEGRPFADIFYYVITGGTFIDIFPLTLILTCIFISVSSLFFIKRLSLEYNLLSYLVVLPILCSPLFLENLSFRNDNVTMSLALSLTIISTAIVCRNMFLFVVKLLLFFIALGIYQTSLNVSISLSFLFFIHDYKNNQTQALKILFQSFLIIFLGYILYYIIIIKIYLTYMETPSPYMKLMSQTVSLDKEGMYKILNNFIDFLLYLNNNFKKKILLIVEVGFVVSYIVTLRSLKIGNNILDRVRAFIYMISPIIIFICIPGVLIFTQNFNILPRVLVGSSIFLVYIFYSISLIIKGNWKLLLLLPYIYFFSLVYSYGSSLIIFKNHKEYLITQINHDLYKLGIKNGDKLYILGSPDYPPSVSFFINKHKFTDYFFLANNFNSSKYFSNEFFILHNLKVDMPNLDNKIMPDLEGNIYTVEKLKESSPNVNQGIYSIYKYNDDYVVYFPPGNL</sequence>
<evidence type="ECO:0000256" key="1">
    <source>
        <dbReference type="SAM" id="Phobius"/>
    </source>
</evidence>
<protein>
    <recommendedName>
        <fullName evidence="4">Glycosyltransferase RgtA/B/C/D-like domain-containing protein</fullName>
    </recommendedName>
</protein>
<dbReference type="OrthoDB" id="9970469at2"/>
<feature type="transmembrane region" description="Helical" evidence="1">
    <location>
        <begin position="120"/>
        <end position="146"/>
    </location>
</feature>
<dbReference type="Proteomes" id="UP000238042">
    <property type="component" value="Unassembled WGS sequence"/>
</dbReference>
<keyword evidence="1" id="KW-0472">Membrane</keyword>
<dbReference type="InterPro" id="IPR025686">
    <property type="entry name" value="Glucos_trans_II"/>
</dbReference>
<keyword evidence="1" id="KW-0812">Transmembrane</keyword>
<feature type="transmembrane region" description="Helical" evidence="1">
    <location>
        <begin position="158"/>
        <end position="184"/>
    </location>
</feature>
<organism evidence="2 3">
    <name type="scientific">Apibacter adventoris</name>
    <dbReference type="NCBI Taxonomy" id="1679466"/>
    <lineage>
        <taxon>Bacteria</taxon>
        <taxon>Pseudomonadati</taxon>
        <taxon>Bacteroidota</taxon>
        <taxon>Flavobacteriia</taxon>
        <taxon>Flavobacteriales</taxon>
        <taxon>Weeksellaceae</taxon>
        <taxon>Apibacter</taxon>
    </lineage>
</organism>
<feature type="transmembrane region" description="Helical" evidence="1">
    <location>
        <begin position="314"/>
        <end position="337"/>
    </location>
</feature>
<dbReference type="Pfam" id="PF14264">
    <property type="entry name" value="Glucos_trans_II"/>
    <property type="match status" value="1"/>
</dbReference>
<evidence type="ECO:0000313" key="3">
    <source>
        <dbReference type="Proteomes" id="UP000238042"/>
    </source>
</evidence>
<proteinExistence type="predicted"/>
<feature type="transmembrane region" description="Helical" evidence="1">
    <location>
        <begin position="285"/>
        <end position="302"/>
    </location>
</feature>
<feature type="transmembrane region" description="Helical" evidence="1">
    <location>
        <begin position="24"/>
        <end position="57"/>
    </location>
</feature>
<evidence type="ECO:0008006" key="4">
    <source>
        <dbReference type="Google" id="ProtNLM"/>
    </source>
</evidence>
<accession>A0A2S8AGL6</accession>
<dbReference type="AlphaFoldDB" id="A0A2S8AGL6"/>